<dbReference type="Proteomes" id="UP000093514">
    <property type="component" value="Unassembled WGS sequence"/>
</dbReference>
<evidence type="ECO:0000313" key="5">
    <source>
        <dbReference type="EMBL" id="OCL27786.1"/>
    </source>
</evidence>
<dbReference type="InterPro" id="IPR011234">
    <property type="entry name" value="Fumarylacetoacetase-like_C"/>
</dbReference>
<dbReference type="FunFam" id="3.90.850.10:FF:000002">
    <property type="entry name" value="2-hydroxyhepta-2,4-diene-1,7-dioate isomerase"/>
    <property type="match status" value="1"/>
</dbReference>
<proteinExistence type="inferred from homology"/>
<reference evidence="6" key="1">
    <citation type="submission" date="2016-07" db="EMBL/GenBank/DDBJ databases">
        <authorList>
            <person name="Florea S."/>
            <person name="Webb J.S."/>
            <person name="Jaromczyk J."/>
            <person name="Schardl C.L."/>
        </authorList>
    </citation>
    <scope>NUCLEOTIDE SEQUENCE [LARGE SCALE GENOMIC DNA]</scope>
    <source>
        <strain evidence="6">Z6</strain>
    </source>
</reference>
<protein>
    <recommendedName>
        <fullName evidence="7">2-keto-4-pentenoate hydratase/2-oxohepta-3-ene-1,7-dioic acid hydratase (Catechol pathway)</fullName>
    </recommendedName>
</protein>
<reference evidence="5 6" key="2">
    <citation type="submission" date="2016-08" db="EMBL/GenBank/DDBJ databases">
        <title>Orenia metallireducens sp. nov. strain Z6, a Novel Metal-reducing Firmicute from the Deep Subsurface.</title>
        <authorList>
            <person name="Maxim B.I."/>
            <person name="Kenneth K."/>
            <person name="Flynn T.M."/>
            <person name="Oloughlin E.J."/>
            <person name="Locke R.A."/>
            <person name="Weber J.R."/>
            <person name="Egan S.M."/>
            <person name="Mackie R.I."/>
            <person name="Cann I.K."/>
        </authorList>
    </citation>
    <scope>NUCLEOTIDE SEQUENCE [LARGE SCALE GENOMIC DNA]</scope>
    <source>
        <strain evidence="5 6">Z6</strain>
    </source>
</reference>
<dbReference type="InterPro" id="IPR036663">
    <property type="entry name" value="Fumarylacetoacetase_C_sf"/>
</dbReference>
<dbReference type="AlphaFoldDB" id="A0A1C0ABQ4"/>
<accession>A0A1C0ABQ4</accession>
<evidence type="ECO:0000256" key="1">
    <source>
        <dbReference type="ARBA" id="ARBA00010211"/>
    </source>
</evidence>
<dbReference type="OrthoDB" id="9805307at2"/>
<dbReference type="RefSeq" id="WP_068715879.1">
    <property type="nucleotide sequence ID" value="NZ_LWDV01000007.1"/>
</dbReference>
<dbReference type="InterPro" id="IPR018833">
    <property type="entry name" value="Rv2993c-like_N"/>
</dbReference>
<dbReference type="SUPFAM" id="SSF56529">
    <property type="entry name" value="FAH"/>
    <property type="match status" value="1"/>
</dbReference>
<keyword evidence="2" id="KW-0479">Metal-binding</keyword>
<evidence type="ECO:0000259" key="4">
    <source>
        <dbReference type="Pfam" id="PF10370"/>
    </source>
</evidence>
<feature type="domain" description="Fumarylacetoacetase-like C-terminal" evidence="3">
    <location>
        <begin position="55"/>
        <end position="249"/>
    </location>
</feature>
<dbReference type="GO" id="GO:0016853">
    <property type="term" value="F:isomerase activity"/>
    <property type="evidence" value="ECO:0007669"/>
    <property type="project" value="UniProtKB-ARBA"/>
</dbReference>
<evidence type="ECO:0000256" key="2">
    <source>
        <dbReference type="ARBA" id="ARBA00022723"/>
    </source>
</evidence>
<dbReference type="InterPro" id="IPR051121">
    <property type="entry name" value="FAH"/>
</dbReference>
<dbReference type="GO" id="GO:0019752">
    <property type="term" value="P:carboxylic acid metabolic process"/>
    <property type="evidence" value="ECO:0007669"/>
    <property type="project" value="UniProtKB-ARBA"/>
</dbReference>
<sequence>MKFVRFKAEKKVKYGILEDDNVQELEGDIFGDYQKTNIFHRLVNIELLAPCNPSKIICVGLNYKDHAKEMNMELPKEPVIFMKPATALNGPNKKIKYPKISRQVDYEAELAIVIKNEIKDLSPKEVENHILGYTCFNDITARDLQNRDGQWTRAKSFDGFAPLGPAIATDLDPNNLGIQLIHNGKIKQDSNTNQMIFSVKELVSFISQVMTLKPGDIIATGTPPGVGSVEVKDELEVKIEEIGILKNTVI</sequence>
<dbReference type="EMBL" id="LWDV01000007">
    <property type="protein sequence ID" value="OCL27786.1"/>
    <property type="molecule type" value="Genomic_DNA"/>
</dbReference>
<comment type="similarity">
    <text evidence="1">Belongs to the FAH family.</text>
</comment>
<name>A0A1C0ABQ4_9FIRM</name>
<comment type="caution">
    <text evidence="5">The sequence shown here is derived from an EMBL/GenBank/DDBJ whole genome shotgun (WGS) entry which is preliminary data.</text>
</comment>
<dbReference type="Gene3D" id="3.90.850.10">
    <property type="entry name" value="Fumarylacetoacetase-like, C-terminal domain"/>
    <property type="match status" value="1"/>
</dbReference>
<dbReference type="Pfam" id="PF10370">
    <property type="entry name" value="Rv2993c-like_N"/>
    <property type="match status" value="1"/>
</dbReference>
<evidence type="ECO:0008006" key="7">
    <source>
        <dbReference type="Google" id="ProtNLM"/>
    </source>
</evidence>
<gene>
    <name evidence="5" type="ORF">U472_04340</name>
</gene>
<organism evidence="5 6">
    <name type="scientific">Orenia metallireducens</name>
    <dbReference type="NCBI Taxonomy" id="1413210"/>
    <lineage>
        <taxon>Bacteria</taxon>
        <taxon>Bacillati</taxon>
        <taxon>Bacillota</taxon>
        <taxon>Clostridia</taxon>
        <taxon>Halanaerobiales</taxon>
        <taxon>Halobacteroidaceae</taxon>
        <taxon>Orenia</taxon>
    </lineage>
</organism>
<evidence type="ECO:0000259" key="3">
    <source>
        <dbReference type="Pfam" id="PF01557"/>
    </source>
</evidence>
<feature type="domain" description="Rv2993c-like N-terminal" evidence="4">
    <location>
        <begin position="1"/>
        <end position="50"/>
    </location>
</feature>
<dbReference type="PANTHER" id="PTHR42796:SF4">
    <property type="entry name" value="FUMARYLACETOACETATE HYDROLASE DOMAIN-CONTAINING PROTEIN 2A"/>
    <property type="match status" value="1"/>
</dbReference>
<dbReference type="Pfam" id="PF01557">
    <property type="entry name" value="FAA_hydrolase"/>
    <property type="match status" value="1"/>
</dbReference>
<keyword evidence="6" id="KW-1185">Reference proteome</keyword>
<evidence type="ECO:0000313" key="6">
    <source>
        <dbReference type="Proteomes" id="UP000093514"/>
    </source>
</evidence>
<dbReference type="GO" id="GO:0046872">
    <property type="term" value="F:metal ion binding"/>
    <property type="evidence" value="ECO:0007669"/>
    <property type="project" value="UniProtKB-KW"/>
</dbReference>
<dbReference type="PANTHER" id="PTHR42796">
    <property type="entry name" value="FUMARYLACETOACETATE HYDROLASE DOMAIN-CONTAINING PROTEIN 2A-RELATED"/>
    <property type="match status" value="1"/>
</dbReference>